<name>A0A428ZTN7_KIBAR</name>
<dbReference type="Proteomes" id="UP000287547">
    <property type="component" value="Unassembled WGS sequence"/>
</dbReference>
<dbReference type="EMBL" id="QHKI01000001">
    <property type="protein sequence ID" value="RSM91444.1"/>
    <property type="molecule type" value="Genomic_DNA"/>
</dbReference>
<accession>A0A428ZTN7</accession>
<sequence>MGMLTAAIQAAYRWHASSKDVFHFDALPTALASTYNTRKARPDLLFDMPGLLLAGEARGRSRPPAATFTQQRKRLDSLLPWSHHHGNHPLAMTWAYATKHGVVIDLYTRAGGLPGVEGPIGRPAPEPGQPEFDVPAEMMVAGLRQHLKIEDVSKQPYQRDRGKDLDRRSPRTLADEVAHRINSIEQQLYATAPQADTDIRVADQPIRGDWVPLDMADEASGSFLLGILEQPLSQERSHSVTARLRERTKYEENRNATVLVSGRLVVAIIDDPNRQPWDLVAD</sequence>
<proteinExistence type="predicted"/>
<protein>
    <submittedName>
        <fullName evidence="1">Uncharacterized protein</fullName>
    </submittedName>
</protein>
<evidence type="ECO:0000313" key="1">
    <source>
        <dbReference type="EMBL" id="RSM91444.1"/>
    </source>
</evidence>
<dbReference type="AlphaFoldDB" id="A0A428ZTN7"/>
<reference evidence="1 2" key="1">
    <citation type="submission" date="2018-05" db="EMBL/GenBank/DDBJ databases">
        <title>Evolution of GPA BGCs.</title>
        <authorList>
            <person name="Waglechner N."/>
            <person name="Wright G.D."/>
        </authorList>
    </citation>
    <scope>NUCLEOTIDE SEQUENCE [LARGE SCALE GENOMIC DNA]</scope>
    <source>
        <strain evidence="1 2">A82846</strain>
    </source>
</reference>
<evidence type="ECO:0000313" key="2">
    <source>
        <dbReference type="Proteomes" id="UP000287547"/>
    </source>
</evidence>
<comment type="caution">
    <text evidence="1">The sequence shown here is derived from an EMBL/GenBank/DDBJ whole genome shotgun (WGS) entry which is preliminary data.</text>
</comment>
<gene>
    <name evidence="1" type="ORF">DMH04_00040</name>
</gene>
<organism evidence="1 2">
    <name type="scientific">Kibdelosporangium aridum</name>
    <dbReference type="NCBI Taxonomy" id="2030"/>
    <lineage>
        <taxon>Bacteria</taxon>
        <taxon>Bacillati</taxon>
        <taxon>Actinomycetota</taxon>
        <taxon>Actinomycetes</taxon>
        <taxon>Pseudonocardiales</taxon>
        <taxon>Pseudonocardiaceae</taxon>
        <taxon>Kibdelosporangium</taxon>
    </lineage>
</organism>